<dbReference type="GO" id="GO:0035438">
    <property type="term" value="F:cyclic-di-GMP binding"/>
    <property type="evidence" value="ECO:0007669"/>
    <property type="project" value="InterPro"/>
</dbReference>
<name>A0A2K9E3R8_9FIRM</name>
<dbReference type="Proteomes" id="UP000233534">
    <property type="component" value="Chromosome"/>
</dbReference>
<dbReference type="InterPro" id="IPR009875">
    <property type="entry name" value="PilZ_domain"/>
</dbReference>
<sequence>MELKTGALVSIRHFSGTKLFKSLVTESSGDTVCVKLVEDIALLNCSIGDPIVLGHEQKDEIYISSCTLLGMDKSKNTLKVKIDSFEKTTNKRLFVRFPVSIYAEATIGQSKTKNLAMVKNISFNGMMVHSKHEFPLYQELNFDLHVGITIKLKAVVIRKTKDTHNYEYGLKIIYTDVHTPNLLKKYLLLLKKEQEEFLKKFKEN</sequence>
<gene>
    <name evidence="2" type="ORF">HVS_05485</name>
</gene>
<dbReference type="EMBL" id="CP025197">
    <property type="protein sequence ID" value="AUG57028.1"/>
    <property type="molecule type" value="Genomic_DNA"/>
</dbReference>
<dbReference type="KEGG" id="hsc:HVS_05485"/>
<feature type="domain" description="PilZ" evidence="1">
    <location>
        <begin position="90"/>
        <end position="187"/>
    </location>
</feature>
<dbReference type="Pfam" id="PF07238">
    <property type="entry name" value="PilZ"/>
    <property type="match status" value="1"/>
</dbReference>
<evidence type="ECO:0000259" key="1">
    <source>
        <dbReference type="Pfam" id="PF07238"/>
    </source>
</evidence>
<protein>
    <submittedName>
        <fullName evidence="2">PilZ domain protein</fullName>
    </submittedName>
</protein>
<accession>A0A2K9E3R8</accession>
<keyword evidence="3" id="KW-1185">Reference proteome</keyword>
<organism evidence="2 3">
    <name type="scientific">Acetivibrio saccincola</name>
    <dbReference type="NCBI Taxonomy" id="1677857"/>
    <lineage>
        <taxon>Bacteria</taxon>
        <taxon>Bacillati</taxon>
        <taxon>Bacillota</taxon>
        <taxon>Clostridia</taxon>
        <taxon>Eubacteriales</taxon>
        <taxon>Oscillospiraceae</taxon>
        <taxon>Acetivibrio</taxon>
    </lineage>
</organism>
<dbReference type="AlphaFoldDB" id="A0A2K9E3R8"/>
<dbReference type="RefSeq" id="WP_101299971.1">
    <property type="nucleotide sequence ID" value="NZ_CP025197.1"/>
</dbReference>
<reference evidence="2 3" key="1">
    <citation type="submission" date="2017-12" db="EMBL/GenBank/DDBJ databases">
        <title>Complete genome sequence of Herbivorax saccincola GGR1, a novel Cellulosome-producing hydrolytic bacterium in a thermophilic biogas plant, established by Illumina and Nanopore MinION sequencing.</title>
        <authorList>
            <person name="Pechtl A."/>
            <person name="Ruckert C."/>
            <person name="Koeck D.E."/>
            <person name="Maus I."/>
            <person name="Winkler A."/>
            <person name="Kalinowski J."/>
            <person name="Puhler A."/>
            <person name="Schwarz W.W."/>
            <person name="Zverlov V.V."/>
            <person name="Schluter A."/>
            <person name="Liebl W."/>
        </authorList>
    </citation>
    <scope>NUCLEOTIDE SEQUENCE [LARGE SCALE GENOMIC DNA]</scope>
    <source>
        <strain evidence="3">SR1</strain>
    </source>
</reference>
<proteinExistence type="predicted"/>
<dbReference type="SUPFAM" id="SSF141371">
    <property type="entry name" value="PilZ domain-like"/>
    <property type="match status" value="1"/>
</dbReference>
<dbReference type="Gene3D" id="2.40.10.220">
    <property type="entry name" value="predicted glycosyltransferase like domains"/>
    <property type="match status" value="1"/>
</dbReference>
<evidence type="ECO:0000313" key="2">
    <source>
        <dbReference type="EMBL" id="AUG57028.1"/>
    </source>
</evidence>
<evidence type="ECO:0000313" key="3">
    <source>
        <dbReference type="Proteomes" id="UP000233534"/>
    </source>
</evidence>